<gene>
    <name evidence="1" type="ORF">PVK06_047750</name>
</gene>
<evidence type="ECO:0000313" key="1">
    <source>
        <dbReference type="EMBL" id="KAK5771533.1"/>
    </source>
</evidence>
<keyword evidence="2" id="KW-1185">Reference proteome</keyword>
<proteinExistence type="predicted"/>
<organism evidence="1 2">
    <name type="scientific">Gossypium arboreum</name>
    <name type="common">Tree cotton</name>
    <name type="synonym">Gossypium nanking</name>
    <dbReference type="NCBI Taxonomy" id="29729"/>
    <lineage>
        <taxon>Eukaryota</taxon>
        <taxon>Viridiplantae</taxon>
        <taxon>Streptophyta</taxon>
        <taxon>Embryophyta</taxon>
        <taxon>Tracheophyta</taxon>
        <taxon>Spermatophyta</taxon>
        <taxon>Magnoliopsida</taxon>
        <taxon>eudicotyledons</taxon>
        <taxon>Gunneridae</taxon>
        <taxon>Pentapetalae</taxon>
        <taxon>rosids</taxon>
        <taxon>malvids</taxon>
        <taxon>Malvales</taxon>
        <taxon>Malvaceae</taxon>
        <taxon>Malvoideae</taxon>
        <taxon>Gossypium</taxon>
    </lineage>
</organism>
<comment type="caution">
    <text evidence="1">The sequence shown here is derived from an EMBL/GenBank/DDBJ whole genome shotgun (WGS) entry which is preliminary data.</text>
</comment>
<dbReference type="EMBL" id="JARKNE010000013">
    <property type="protein sequence ID" value="KAK5771533.1"/>
    <property type="molecule type" value="Genomic_DNA"/>
</dbReference>
<accession>A0ABR0MEH7</accession>
<sequence length="133" mass="15270">MPRRRLRDLNIIQNPANLEETNNDQQTAIGPSNVLNTVDEPVEIQTRYLGIIARNANLLPINYKSWHYMPDSKNQTLNNIKEKLKDKGAKYEAVTSSDCFINLDDIDNQITTEVLGLERYGRVQFQGYFDNPA</sequence>
<protein>
    <submittedName>
        <fullName evidence="1">Uncharacterized protein</fullName>
    </submittedName>
</protein>
<dbReference type="Proteomes" id="UP001358586">
    <property type="component" value="Chromosome 13"/>
</dbReference>
<evidence type="ECO:0000313" key="2">
    <source>
        <dbReference type="Proteomes" id="UP001358586"/>
    </source>
</evidence>
<name>A0ABR0MEH7_GOSAR</name>
<reference evidence="1 2" key="1">
    <citation type="submission" date="2023-03" db="EMBL/GenBank/DDBJ databases">
        <title>WGS of Gossypium arboreum.</title>
        <authorList>
            <person name="Yu D."/>
        </authorList>
    </citation>
    <scope>NUCLEOTIDE SEQUENCE [LARGE SCALE GENOMIC DNA]</scope>
    <source>
        <tissue evidence="1">Leaf</tissue>
    </source>
</reference>